<name>A0ABR2ZM81_9AGAR</name>
<evidence type="ECO:0000313" key="1">
    <source>
        <dbReference type="EMBL" id="KAL0062458.1"/>
    </source>
</evidence>
<evidence type="ECO:0000313" key="2">
    <source>
        <dbReference type="Proteomes" id="UP001437256"/>
    </source>
</evidence>
<accession>A0ABR2ZM81</accession>
<reference evidence="1 2" key="1">
    <citation type="submission" date="2024-05" db="EMBL/GenBank/DDBJ databases">
        <title>A draft genome resource for the thread blight pathogen Marasmius tenuissimus strain MS-2.</title>
        <authorList>
            <person name="Yulfo-Soto G.E."/>
            <person name="Baruah I.K."/>
            <person name="Amoako-Attah I."/>
            <person name="Bukari Y."/>
            <person name="Meinhardt L.W."/>
            <person name="Bailey B.A."/>
            <person name="Cohen S.P."/>
        </authorList>
    </citation>
    <scope>NUCLEOTIDE SEQUENCE [LARGE SCALE GENOMIC DNA]</scope>
    <source>
        <strain evidence="1 2">MS-2</strain>
    </source>
</reference>
<proteinExistence type="predicted"/>
<sequence length="298" mass="33970">MESLTDENLPAQRPIQRPPLALLSKIIHESVDGNKFAQYTVPFSNDVCVQSEAVNIGLISRRWRHVSLLIPEIWSCITLKIEGGEEDAPGLLRALDTHIQRSKNVPLRVNVKLSGSFRYDDEYPALGKLLSHAHRWVELALTVDEFEDAFEEEYYLFLYLIKSSPLDLRISWAEMLIICFGSNLPLQEKRLTSFSLHDRLDFWDYEFEASDEDNLRDNQPVDYYTNFLSSSITTLDVHVAPGIALSMLTACPNIIDAQFALPISMNPAKELEASSARGYPHLRNLTLKVFKISITSRR</sequence>
<keyword evidence="2" id="KW-1185">Reference proteome</keyword>
<evidence type="ECO:0008006" key="3">
    <source>
        <dbReference type="Google" id="ProtNLM"/>
    </source>
</evidence>
<dbReference type="EMBL" id="JBBXMP010000104">
    <property type="protein sequence ID" value="KAL0062458.1"/>
    <property type="molecule type" value="Genomic_DNA"/>
</dbReference>
<dbReference type="Proteomes" id="UP001437256">
    <property type="component" value="Unassembled WGS sequence"/>
</dbReference>
<gene>
    <name evidence="1" type="ORF">AAF712_010670</name>
</gene>
<organism evidence="1 2">
    <name type="scientific">Marasmius tenuissimus</name>
    <dbReference type="NCBI Taxonomy" id="585030"/>
    <lineage>
        <taxon>Eukaryota</taxon>
        <taxon>Fungi</taxon>
        <taxon>Dikarya</taxon>
        <taxon>Basidiomycota</taxon>
        <taxon>Agaricomycotina</taxon>
        <taxon>Agaricomycetes</taxon>
        <taxon>Agaricomycetidae</taxon>
        <taxon>Agaricales</taxon>
        <taxon>Marasmiineae</taxon>
        <taxon>Marasmiaceae</taxon>
        <taxon>Marasmius</taxon>
    </lineage>
</organism>
<comment type="caution">
    <text evidence="1">The sequence shown here is derived from an EMBL/GenBank/DDBJ whole genome shotgun (WGS) entry which is preliminary data.</text>
</comment>
<protein>
    <recommendedName>
        <fullName evidence="3">F-box domain-containing protein</fullName>
    </recommendedName>
</protein>